<evidence type="ECO:0000256" key="2">
    <source>
        <dbReference type="ARBA" id="ARBA00023043"/>
    </source>
</evidence>
<reference evidence="3 4" key="1">
    <citation type="submission" date="2024-07" db="EMBL/GenBank/DDBJ databases">
        <title>Section-level genome sequencing and comparative genomics of Aspergillus sections Usti and Cavernicolus.</title>
        <authorList>
            <consortium name="Lawrence Berkeley National Laboratory"/>
            <person name="Nybo J.L."/>
            <person name="Vesth T.C."/>
            <person name="Theobald S."/>
            <person name="Frisvad J.C."/>
            <person name="Larsen T.O."/>
            <person name="Kjaerboelling I."/>
            <person name="Rothschild-Mancinelli K."/>
            <person name="Lyhne E.K."/>
            <person name="Kogle M.E."/>
            <person name="Barry K."/>
            <person name="Clum A."/>
            <person name="Na H."/>
            <person name="Ledsgaard L."/>
            <person name="Lin J."/>
            <person name="Lipzen A."/>
            <person name="Kuo A."/>
            <person name="Riley R."/>
            <person name="Mondo S."/>
            <person name="Labutti K."/>
            <person name="Haridas S."/>
            <person name="Pangalinan J."/>
            <person name="Salamov A.A."/>
            <person name="Simmons B.A."/>
            <person name="Magnuson J.K."/>
            <person name="Chen J."/>
            <person name="Drula E."/>
            <person name="Henrissat B."/>
            <person name="Wiebenga A."/>
            <person name="Lubbers R.J."/>
            <person name="Gomes A.C."/>
            <person name="Makela M.R."/>
            <person name="Stajich J."/>
            <person name="Grigoriev I.V."/>
            <person name="Mortensen U.H."/>
            <person name="De Vries R.P."/>
            <person name="Baker S.E."/>
            <person name="Andersen M.R."/>
        </authorList>
    </citation>
    <scope>NUCLEOTIDE SEQUENCE [LARGE SCALE GENOMIC DNA]</scope>
    <source>
        <strain evidence="3 4">CBS 588.65</strain>
    </source>
</reference>
<keyword evidence="4" id="KW-1185">Reference proteome</keyword>
<comment type="caution">
    <text evidence="3">The sequence shown here is derived from an EMBL/GenBank/DDBJ whole genome shotgun (WGS) entry which is preliminary data.</text>
</comment>
<dbReference type="Gene3D" id="1.25.40.20">
    <property type="entry name" value="Ankyrin repeat-containing domain"/>
    <property type="match status" value="1"/>
</dbReference>
<name>A0ABR4HET8_9EURO</name>
<sequence>MPTLPTEIILHIATYLAPLDQETLIWTFSHLARLFTSRQFESTDENGDTILHLQARTHRRGPRAVPDARKGACFSALITSNQGSSLHPQNHAGVTPLMSATRAHNLQFMRLLLAKDPEGVNITDKKGETALWHAIFASHIDGVALLLQQPLTDVNHRMLVHDYMWEDEDIEVTPLIWALGHGLGAYKLISLFLAHPAIDLACVDGDGWNPLMLAVIGDGDDDRVHQILERRRQALATIPPWVT</sequence>
<accession>A0ABR4HET8</accession>
<keyword evidence="2" id="KW-0040">ANK repeat</keyword>
<keyword evidence="1" id="KW-0677">Repeat</keyword>
<dbReference type="PANTHER" id="PTHR24173:SF74">
    <property type="entry name" value="ANKYRIN REPEAT DOMAIN-CONTAINING PROTEIN 16"/>
    <property type="match status" value="1"/>
</dbReference>
<gene>
    <name evidence="3" type="ORF">BJX63DRAFT_207183</name>
</gene>
<dbReference type="EMBL" id="JBFXLT010000036">
    <property type="protein sequence ID" value="KAL2813998.1"/>
    <property type="molecule type" value="Genomic_DNA"/>
</dbReference>
<proteinExistence type="predicted"/>
<dbReference type="SMART" id="SM00248">
    <property type="entry name" value="ANK"/>
    <property type="match status" value="4"/>
</dbReference>
<dbReference type="InterPro" id="IPR002110">
    <property type="entry name" value="Ankyrin_rpt"/>
</dbReference>
<protein>
    <submittedName>
        <fullName evidence="3">Ankyrin repeat-containing domain protein</fullName>
    </submittedName>
</protein>
<evidence type="ECO:0000313" key="3">
    <source>
        <dbReference type="EMBL" id="KAL2813998.1"/>
    </source>
</evidence>
<evidence type="ECO:0000313" key="4">
    <source>
        <dbReference type="Proteomes" id="UP001610334"/>
    </source>
</evidence>
<dbReference type="PANTHER" id="PTHR24173">
    <property type="entry name" value="ANKYRIN REPEAT CONTAINING"/>
    <property type="match status" value="1"/>
</dbReference>
<dbReference type="InterPro" id="IPR036770">
    <property type="entry name" value="Ankyrin_rpt-contain_sf"/>
</dbReference>
<dbReference type="Proteomes" id="UP001610334">
    <property type="component" value="Unassembled WGS sequence"/>
</dbReference>
<organism evidence="3 4">
    <name type="scientific">Aspergillus granulosus</name>
    <dbReference type="NCBI Taxonomy" id="176169"/>
    <lineage>
        <taxon>Eukaryota</taxon>
        <taxon>Fungi</taxon>
        <taxon>Dikarya</taxon>
        <taxon>Ascomycota</taxon>
        <taxon>Pezizomycotina</taxon>
        <taxon>Eurotiomycetes</taxon>
        <taxon>Eurotiomycetidae</taxon>
        <taxon>Eurotiales</taxon>
        <taxon>Aspergillaceae</taxon>
        <taxon>Aspergillus</taxon>
        <taxon>Aspergillus subgen. Nidulantes</taxon>
    </lineage>
</organism>
<dbReference type="Pfam" id="PF12796">
    <property type="entry name" value="Ank_2"/>
    <property type="match status" value="1"/>
</dbReference>
<dbReference type="SUPFAM" id="SSF48403">
    <property type="entry name" value="Ankyrin repeat"/>
    <property type="match status" value="1"/>
</dbReference>
<evidence type="ECO:0000256" key="1">
    <source>
        <dbReference type="ARBA" id="ARBA00022737"/>
    </source>
</evidence>